<keyword evidence="10" id="KW-0037">Angiogenesis</keyword>
<dbReference type="Gene3D" id="6.20.360.10">
    <property type="match status" value="1"/>
</dbReference>
<keyword evidence="11" id="KW-0221">Differentiation</keyword>
<dbReference type="GO" id="GO:0072657">
    <property type="term" value="P:protein localization to membrane"/>
    <property type="evidence" value="ECO:0007669"/>
    <property type="project" value="UniProtKB-ARBA"/>
</dbReference>
<keyword evidence="13" id="KW-0914">Notch signaling pathway</keyword>
<evidence type="ECO:0000256" key="21">
    <source>
        <dbReference type="ARBA" id="ARBA00073517"/>
    </source>
</evidence>
<dbReference type="AlphaFoldDB" id="A0A7N5JBV3"/>
<organism evidence="24 25">
    <name type="scientific">Ailuropoda melanoleuca</name>
    <name type="common">Giant panda</name>
    <dbReference type="NCBI Taxonomy" id="9646"/>
    <lineage>
        <taxon>Eukaryota</taxon>
        <taxon>Metazoa</taxon>
        <taxon>Chordata</taxon>
        <taxon>Craniata</taxon>
        <taxon>Vertebrata</taxon>
        <taxon>Euteleostomi</taxon>
        <taxon>Mammalia</taxon>
        <taxon>Eutheria</taxon>
        <taxon>Laurasiatheria</taxon>
        <taxon>Carnivora</taxon>
        <taxon>Caniformia</taxon>
        <taxon>Ursidae</taxon>
        <taxon>Ailuropoda</taxon>
    </lineage>
</organism>
<evidence type="ECO:0000313" key="25">
    <source>
        <dbReference type="Proteomes" id="UP000008912"/>
    </source>
</evidence>
<evidence type="ECO:0000256" key="15">
    <source>
        <dbReference type="ARBA" id="ARBA00023136"/>
    </source>
</evidence>
<keyword evidence="8" id="KW-0597">Phosphoprotein</keyword>
<keyword evidence="15" id="KW-0472">Membrane</keyword>
<feature type="compositionally biased region" description="Polar residues" evidence="22">
    <location>
        <begin position="34"/>
        <end position="56"/>
    </location>
</feature>
<dbReference type="GO" id="GO:0009966">
    <property type="term" value="P:regulation of signal transduction"/>
    <property type="evidence" value="ECO:0007669"/>
    <property type="project" value="UniProtKB-ARBA"/>
</dbReference>
<keyword evidence="25" id="KW-1185">Reference proteome</keyword>
<dbReference type="GO" id="GO:1900025">
    <property type="term" value="P:negative regulation of substrate adhesion-dependent cell spreading"/>
    <property type="evidence" value="ECO:0007669"/>
    <property type="project" value="UniProtKB-ARBA"/>
</dbReference>
<dbReference type="CDD" id="cd13163">
    <property type="entry name" value="PTB_ICAP1"/>
    <property type="match status" value="1"/>
</dbReference>
<evidence type="ECO:0000256" key="1">
    <source>
        <dbReference type="ARBA" id="ARBA00004123"/>
    </source>
</evidence>
<keyword evidence="17" id="KW-0206">Cytoskeleton</keyword>
<evidence type="ECO:0000256" key="10">
    <source>
        <dbReference type="ARBA" id="ARBA00022657"/>
    </source>
</evidence>
<proteinExistence type="predicted"/>
<feature type="compositionally biased region" description="Basic residues" evidence="22">
    <location>
        <begin position="1"/>
        <end position="10"/>
    </location>
</feature>
<evidence type="ECO:0000256" key="16">
    <source>
        <dbReference type="ARBA" id="ARBA00023163"/>
    </source>
</evidence>
<evidence type="ECO:0000256" key="2">
    <source>
        <dbReference type="ARBA" id="ARBA00004236"/>
    </source>
</evidence>
<keyword evidence="12" id="KW-0130">Cell adhesion</keyword>
<dbReference type="PANTHER" id="PTHR32055:SF1">
    <property type="entry name" value="INTEGRIN BETA-1-BINDING PROTEIN 1"/>
    <property type="match status" value="1"/>
</dbReference>
<dbReference type="GO" id="GO:0001525">
    <property type="term" value="P:angiogenesis"/>
    <property type="evidence" value="ECO:0007669"/>
    <property type="project" value="UniProtKB-KW"/>
</dbReference>
<evidence type="ECO:0000256" key="18">
    <source>
        <dbReference type="ARBA" id="ARBA00023242"/>
    </source>
</evidence>
<accession>A0A7N5JBV3</accession>
<keyword evidence="6" id="KW-1003">Cell membrane</keyword>
<dbReference type="GO" id="GO:0005634">
    <property type="term" value="C:nucleus"/>
    <property type="evidence" value="ECO:0007669"/>
    <property type="project" value="UniProtKB-SubCell"/>
</dbReference>
<dbReference type="InParanoid" id="A0A7N5JBV3"/>
<keyword evidence="16" id="KW-0804">Transcription</keyword>
<dbReference type="GO" id="GO:0051781">
    <property type="term" value="P:positive regulation of cell division"/>
    <property type="evidence" value="ECO:0007669"/>
    <property type="project" value="UniProtKB-KW"/>
</dbReference>
<evidence type="ECO:0000256" key="11">
    <source>
        <dbReference type="ARBA" id="ARBA00022782"/>
    </source>
</evidence>
<dbReference type="GO" id="GO:0030154">
    <property type="term" value="P:cell differentiation"/>
    <property type="evidence" value="ECO:0007669"/>
    <property type="project" value="UniProtKB-KW"/>
</dbReference>
<dbReference type="GO" id="GO:0005178">
    <property type="term" value="F:integrin binding"/>
    <property type="evidence" value="ECO:0007669"/>
    <property type="project" value="TreeGrafter"/>
</dbReference>
<evidence type="ECO:0000256" key="5">
    <source>
        <dbReference type="ARBA" id="ARBA00004510"/>
    </source>
</evidence>
<dbReference type="Ensembl" id="ENSAMET00000033427.1">
    <property type="protein sequence ID" value="ENSAMEP00000023173.1"/>
    <property type="gene ID" value="ENSAMEG00000008478.2"/>
</dbReference>
<dbReference type="InterPro" id="IPR006020">
    <property type="entry name" value="PTB/PI_dom"/>
</dbReference>
<evidence type="ECO:0000256" key="17">
    <source>
        <dbReference type="ARBA" id="ARBA00023212"/>
    </source>
</evidence>
<keyword evidence="7" id="KW-0963">Cytoplasm</keyword>
<dbReference type="Pfam" id="PF10480">
    <property type="entry name" value="ICAP-1_inte_bdg"/>
    <property type="match status" value="1"/>
</dbReference>
<evidence type="ECO:0000256" key="13">
    <source>
        <dbReference type="ARBA" id="ARBA00022976"/>
    </source>
</evidence>
<evidence type="ECO:0000313" key="24">
    <source>
        <dbReference type="Ensembl" id="ENSAMEP00000023173.1"/>
    </source>
</evidence>
<dbReference type="Proteomes" id="UP000008912">
    <property type="component" value="Unassembled WGS sequence"/>
</dbReference>
<feature type="compositionally biased region" description="Low complexity" evidence="22">
    <location>
        <begin position="11"/>
        <end position="29"/>
    </location>
</feature>
<keyword evidence="14" id="KW-0805">Transcription regulation</keyword>
<evidence type="ECO:0000256" key="4">
    <source>
        <dbReference type="ARBA" id="ARBA00004466"/>
    </source>
</evidence>
<evidence type="ECO:0000256" key="14">
    <source>
        <dbReference type="ARBA" id="ARBA00023015"/>
    </source>
</evidence>
<protein>
    <recommendedName>
        <fullName evidence="21">Integrin beta-1-binding protein 1</fullName>
    </recommendedName>
</protein>
<sequence>MFRKGKKRHSSSSSQSSEISTKSKSVDSSLGGLSRSSTVASLDTDSTKSSGQSNNNSDTCAEFRIKYVGAIEKLKFSEGKSLEGPLDLINYIDVAQQDGKLPFVPLEEEFIMGVSKYGIKVSTSDQYDVLHRHALYLIIRMVCYDDGLGAGKSLLALKTTDASNEEYSLWVYQCSSLVRFHVALLSLIRQARRSNQRRRTVFSEAEEVPPTRHLMPGRVGVTVSPWSASCPDLPRALGGWARLALTCARISRASRARQTQRRGGNRGKCPLSRSPCCSGPVISLTHHLPEGPGPTRYPAGASLEEAQEAAGGCGVSRASQSCWCAGGGEMLRGSHLYLGWSH</sequence>
<reference evidence="24" key="2">
    <citation type="submission" date="2025-08" db="UniProtKB">
        <authorList>
            <consortium name="Ensembl"/>
        </authorList>
    </citation>
    <scope>IDENTIFICATION</scope>
</reference>
<dbReference type="PANTHER" id="PTHR32055">
    <property type="entry name" value="INTEGRIN BETA-1-BINDING PROTEIN 1"/>
    <property type="match status" value="1"/>
</dbReference>
<dbReference type="FunFam" id="2.30.29.30:FF:000716">
    <property type="entry name" value="Integrin beta-1-binding protein 1"/>
    <property type="match status" value="1"/>
</dbReference>
<evidence type="ECO:0000256" key="9">
    <source>
        <dbReference type="ARBA" id="ARBA00022591"/>
    </source>
</evidence>
<dbReference type="GO" id="GO:0005886">
    <property type="term" value="C:plasma membrane"/>
    <property type="evidence" value="ECO:0007669"/>
    <property type="project" value="UniProtKB-SubCell"/>
</dbReference>
<evidence type="ECO:0000256" key="19">
    <source>
        <dbReference type="ARBA" id="ARBA00023246"/>
    </source>
</evidence>
<dbReference type="GO" id="GO:0031214">
    <property type="term" value="P:biomineral tissue development"/>
    <property type="evidence" value="ECO:0007669"/>
    <property type="project" value="UniProtKB-KW"/>
</dbReference>
<dbReference type="SMART" id="SM00462">
    <property type="entry name" value="PTB"/>
    <property type="match status" value="1"/>
</dbReference>
<dbReference type="GO" id="GO:0007219">
    <property type="term" value="P:Notch signaling pathway"/>
    <property type="evidence" value="ECO:0007669"/>
    <property type="project" value="UniProtKB-KW"/>
</dbReference>
<comment type="subcellular location">
    <subcellularLocation>
        <location evidence="2">Cell membrane</location>
    </subcellularLocation>
    <subcellularLocation>
        <location evidence="5">Cell projection</location>
        <location evidence="5">Lamellipodium</location>
    </subcellularLocation>
    <subcellularLocation>
        <location evidence="4">Cell projection</location>
        <location evidence="4">Ruffle</location>
    </subcellularLocation>
    <subcellularLocation>
        <location evidence="3">Cytoplasm</location>
        <location evidence="3">Cytoskeleton</location>
    </subcellularLocation>
    <subcellularLocation>
        <location evidence="1">Nucleus</location>
    </subcellularLocation>
</comment>
<keyword evidence="18" id="KW-0539">Nucleus</keyword>
<dbReference type="GO" id="GO:0005856">
    <property type="term" value="C:cytoskeleton"/>
    <property type="evidence" value="ECO:0007669"/>
    <property type="project" value="UniProtKB-SubCell"/>
</dbReference>
<keyword evidence="19" id="KW-0497">Mitogen</keyword>
<evidence type="ECO:0000256" key="12">
    <source>
        <dbReference type="ARBA" id="ARBA00022889"/>
    </source>
</evidence>
<dbReference type="GO" id="GO:0001726">
    <property type="term" value="C:ruffle"/>
    <property type="evidence" value="ECO:0007669"/>
    <property type="project" value="UniProtKB-SubCell"/>
</dbReference>
<reference evidence="24" key="3">
    <citation type="submission" date="2025-09" db="UniProtKB">
        <authorList>
            <consortium name="Ensembl"/>
        </authorList>
    </citation>
    <scope>IDENTIFICATION</scope>
</reference>
<reference evidence="24 25" key="1">
    <citation type="journal article" date="2010" name="Nature">
        <title>The sequence and de novo assembly of the giant panda genome.</title>
        <authorList>
            <person name="Li R."/>
            <person name="Fan W."/>
            <person name="Tian G."/>
            <person name="Zhu H."/>
            <person name="He L."/>
            <person name="Cai J."/>
            <person name="Huang Q."/>
            <person name="Cai Q."/>
            <person name="Li B."/>
            <person name="Bai Y."/>
            <person name="Zhang Z."/>
            <person name="Zhang Y."/>
            <person name="Wang W."/>
            <person name="Li J."/>
            <person name="Wei F."/>
            <person name="Li H."/>
            <person name="Jian M."/>
            <person name="Li J."/>
            <person name="Zhang Z."/>
            <person name="Nielsen R."/>
            <person name="Li D."/>
            <person name="Gu W."/>
            <person name="Yang Z."/>
            <person name="Xuan Z."/>
            <person name="Ryder O.A."/>
            <person name="Leung F.C."/>
            <person name="Zhou Y."/>
            <person name="Cao J."/>
            <person name="Sun X."/>
            <person name="Fu Y."/>
            <person name="Fang X."/>
            <person name="Guo X."/>
            <person name="Wang B."/>
            <person name="Hou R."/>
            <person name="Shen F."/>
            <person name="Mu B."/>
            <person name="Ni P."/>
            <person name="Lin R."/>
            <person name="Qian W."/>
            <person name="Wang G."/>
            <person name="Yu C."/>
            <person name="Nie W."/>
            <person name="Wang J."/>
            <person name="Wu Z."/>
            <person name="Liang H."/>
            <person name="Min J."/>
            <person name="Wu Q."/>
            <person name="Cheng S."/>
            <person name="Ruan J."/>
            <person name="Wang M."/>
            <person name="Shi Z."/>
            <person name="Wen M."/>
            <person name="Liu B."/>
            <person name="Ren X."/>
            <person name="Zheng H."/>
            <person name="Dong D."/>
            <person name="Cook K."/>
            <person name="Shan G."/>
            <person name="Zhang H."/>
            <person name="Kosiol C."/>
            <person name="Xie X."/>
            <person name="Lu Z."/>
            <person name="Zheng H."/>
            <person name="Li Y."/>
            <person name="Steiner C.C."/>
            <person name="Lam T.T."/>
            <person name="Lin S."/>
            <person name="Zhang Q."/>
            <person name="Li G."/>
            <person name="Tian J."/>
            <person name="Gong T."/>
            <person name="Liu H."/>
            <person name="Zhang D."/>
            <person name="Fang L."/>
            <person name="Ye C."/>
            <person name="Zhang J."/>
            <person name="Hu W."/>
            <person name="Xu A."/>
            <person name="Ren Y."/>
            <person name="Zhang G."/>
            <person name="Bruford M.W."/>
            <person name="Li Q."/>
            <person name="Ma L."/>
            <person name="Guo Y."/>
            <person name="An N."/>
            <person name="Hu Y."/>
            <person name="Zheng Y."/>
            <person name="Shi Y."/>
            <person name="Li Z."/>
            <person name="Liu Q."/>
            <person name="Chen Y."/>
            <person name="Zhao J."/>
            <person name="Qu N."/>
            <person name="Zhao S."/>
            <person name="Tian F."/>
            <person name="Wang X."/>
            <person name="Wang H."/>
            <person name="Xu L."/>
            <person name="Liu X."/>
            <person name="Vinar T."/>
            <person name="Wang Y."/>
            <person name="Lam T.W."/>
            <person name="Yiu S.M."/>
            <person name="Liu S."/>
            <person name="Zhang H."/>
            <person name="Li D."/>
            <person name="Huang Y."/>
            <person name="Wang X."/>
            <person name="Yang G."/>
            <person name="Jiang Z."/>
            <person name="Wang J."/>
            <person name="Qin N."/>
            <person name="Li L."/>
            <person name="Li J."/>
            <person name="Bolund L."/>
            <person name="Kristiansen K."/>
            <person name="Wong G.K."/>
            <person name="Olson M."/>
            <person name="Zhang X."/>
            <person name="Li S."/>
            <person name="Yang H."/>
            <person name="Wang J."/>
            <person name="Wang J."/>
        </authorList>
    </citation>
    <scope>NUCLEOTIDE SEQUENCE [LARGE SCALE GENOMIC DNA]</scope>
</reference>
<dbReference type="GO" id="GO:0016477">
    <property type="term" value="P:cell migration"/>
    <property type="evidence" value="ECO:0007669"/>
    <property type="project" value="UniProtKB-ARBA"/>
</dbReference>
<evidence type="ECO:0000256" key="8">
    <source>
        <dbReference type="ARBA" id="ARBA00022553"/>
    </source>
</evidence>
<dbReference type="GeneTree" id="ENSGT00390000003990"/>
<dbReference type="GO" id="GO:0030336">
    <property type="term" value="P:negative regulation of cell migration"/>
    <property type="evidence" value="ECO:0007669"/>
    <property type="project" value="UniProtKB-ARBA"/>
</dbReference>
<evidence type="ECO:0000256" key="22">
    <source>
        <dbReference type="SAM" id="MobiDB-lite"/>
    </source>
</evidence>
<name>A0A7N5JBV3_AILME</name>
<dbReference type="GO" id="GO:0007155">
    <property type="term" value="P:cell adhesion"/>
    <property type="evidence" value="ECO:0007669"/>
    <property type="project" value="UniProtKB-KW"/>
</dbReference>
<feature type="region of interest" description="Disordered" evidence="22">
    <location>
        <begin position="1"/>
        <end position="56"/>
    </location>
</feature>
<gene>
    <name evidence="24" type="primary">ITGB1BP1</name>
</gene>
<evidence type="ECO:0000256" key="20">
    <source>
        <dbReference type="ARBA" id="ARBA00023273"/>
    </source>
</evidence>
<evidence type="ECO:0000256" key="6">
    <source>
        <dbReference type="ARBA" id="ARBA00022475"/>
    </source>
</evidence>
<dbReference type="GO" id="GO:0033622">
    <property type="term" value="P:integrin activation"/>
    <property type="evidence" value="ECO:0007669"/>
    <property type="project" value="UniProtKB-ARBA"/>
</dbReference>
<evidence type="ECO:0000256" key="3">
    <source>
        <dbReference type="ARBA" id="ARBA00004245"/>
    </source>
</evidence>
<evidence type="ECO:0000256" key="7">
    <source>
        <dbReference type="ARBA" id="ARBA00022490"/>
    </source>
</evidence>
<evidence type="ECO:0000259" key="23">
    <source>
        <dbReference type="SMART" id="SM00462"/>
    </source>
</evidence>
<dbReference type="GO" id="GO:0030027">
    <property type="term" value="C:lamellipodium"/>
    <property type="evidence" value="ECO:0007669"/>
    <property type="project" value="UniProtKB-SubCell"/>
</dbReference>
<dbReference type="GO" id="GO:0051895">
    <property type="term" value="P:negative regulation of focal adhesion assembly"/>
    <property type="evidence" value="ECO:0007669"/>
    <property type="project" value="UniProtKB-ARBA"/>
</dbReference>
<dbReference type="InterPro" id="IPR019517">
    <property type="entry name" value="Integrin-bd_ICAP-1"/>
</dbReference>
<keyword evidence="20" id="KW-0966">Cell projection</keyword>
<feature type="domain" description="PID" evidence="23">
    <location>
        <begin position="58"/>
        <end position="200"/>
    </location>
</feature>
<keyword evidence="9" id="KW-0091">Biomineralization</keyword>
<dbReference type="GO" id="GO:0090313">
    <property type="term" value="P:regulation of protein targeting to membrane"/>
    <property type="evidence" value="ECO:0007669"/>
    <property type="project" value="UniProtKB-ARBA"/>
</dbReference>